<evidence type="ECO:0000313" key="4">
    <source>
        <dbReference type="EMBL" id="SEH08052.1"/>
    </source>
</evidence>
<dbReference type="EC" id="2.7.1.2" evidence="4"/>
<dbReference type="SUPFAM" id="SSF53067">
    <property type="entry name" value="Actin-like ATPase domain"/>
    <property type="match status" value="1"/>
</dbReference>
<dbReference type="PANTHER" id="PTHR47363">
    <property type="entry name" value="GLUCOKINASE"/>
    <property type="match status" value="1"/>
</dbReference>
<keyword evidence="5" id="KW-1185">Reference proteome</keyword>
<keyword evidence="1 4" id="KW-0808">Transferase</keyword>
<comment type="similarity">
    <text evidence="3">Belongs to the bacterial glucokinase family.</text>
</comment>
<dbReference type="InterPro" id="IPR003836">
    <property type="entry name" value="Glucokinase"/>
</dbReference>
<dbReference type="OrthoDB" id="9800595at2"/>
<evidence type="ECO:0000256" key="3">
    <source>
        <dbReference type="RuleBase" id="RU004046"/>
    </source>
</evidence>
<accession>A0A1H6FD97</accession>
<dbReference type="AlphaFoldDB" id="A0A1H6FD97"/>
<dbReference type="Pfam" id="PF02685">
    <property type="entry name" value="Glucokinase"/>
    <property type="match status" value="1"/>
</dbReference>
<dbReference type="GO" id="GO:0004340">
    <property type="term" value="F:glucokinase activity"/>
    <property type="evidence" value="ECO:0007669"/>
    <property type="project" value="UniProtKB-EC"/>
</dbReference>
<dbReference type="Gene3D" id="3.30.420.40">
    <property type="match status" value="1"/>
</dbReference>
<dbReference type="CDD" id="cd24008">
    <property type="entry name" value="ASKHA_NBD_GLK"/>
    <property type="match status" value="1"/>
</dbReference>
<organism evidence="4 5">
    <name type="scientific">Candidatus Venteria ishoeyi</name>
    <dbReference type="NCBI Taxonomy" id="1899563"/>
    <lineage>
        <taxon>Bacteria</taxon>
        <taxon>Pseudomonadati</taxon>
        <taxon>Pseudomonadota</taxon>
        <taxon>Gammaproteobacteria</taxon>
        <taxon>Thiotrichales</taxon>
        <taxon>Thiotrichaceae</taxon>
        <taxon>Venteria</taxon>
    </lineage>
</organism>
<proteinExistence type="inferred from homology"/>
<dbReference type="InterPro" id="IPR011006">
    <property type="entry name" value="CheY-like_superfamily"/>
</dbReference>
<dbReference type="Proteomes" id="UP000236724">
    <property type="component" value="Unassembled WGS sequence"/>
</dbReference>
<dbReference type="Gene3D" id="3.40.50.2300">
    <property type="match status" value="1"/>
</dbReference>
<protein>
    <submittedName>
        <fullName evidence="4">Glucokinase</fullName>
        <ecNumber evidence="4">2.7.1.2</ecNumber>
    </submittedName>
</protein>
<evidence type="ECO:0000256" key="2">
    <source>
        <dbReference type="ARBA" id="ARBA00022777"/>
    </source>
</evidence>
<keyword evidence="2 4" id="KW-0418">Kinase</keyword>
<sequence length="472" mass="51749">MTMVSPKILVAEDNPSWQRILQRKLKQICYTLNYSAEITLAESYEHACQLLDTDSKWDLFITDLGFSNSPSSGGKALIDAASQYNIFTIIVTGAPTPHLAGMHNYFSKANFDSEGFADVVAKLLIRNTETQDSIKILAGDVGGTKVLLGIAEIRDGKPLVIVEERYPSKDFSSLLSIITQFLEDTGYADKQFESACFGIAGPVHGDDTIQTCQLTNLPDWEVINNQTLSSALHIPKVQLINDLQAIGYGIDVLDAEDLNTLQEGKPVSNGVRAIMAVGTGLGQAIMVWTGEAYTVLATEGGHVDFAPLDEQQFRLMQYVKKTLKLERVSCERLLSGDGLVMIYNFLCSEKPAAVSSEIQVEMQKKDPAAVISHFALKDKNILSSEALNLFIQICGTQAGNLALTCLPYGGFYIAGGVANKVYHELGTKIFSSNFYKKGRMKDLLINIPVRLIRNESINLQGAVSYCSKKYLS</sequence>
<dbReference type="Gene3D" id="3.40.367.20">
    <property type="match status" value="1"/>
</dbReference>
<dbReference type="NCBIfam" id="TIGR00749">
    <property type="entry name" value="glk"/>
    <property type="match status" value="1"/>
</dbReference>
<evidence type="ECO:0000256" key="1">
    <source>
        <dbReference type="ARBA" id="ARBA00022679"/>
    </source>
</evidence>
<dbReference type="GO" id="GO:0005524">
    <property type="term" value="F:ATP binding"/>
    <property type="evidence" value="ECO:0007669"/>
    <property type="project" value="InterPro"/>
</dbReference>
<evidence type="ECO:0000313" key="5">
    <source>
        <dbReference type="Proteomes" id="UP000236724"/>
    </source>
</evidence>
<dbReference type="GO" id="GO:0006096">
    <property type="term" value="P:glycolytic process"/>
    <property type="evidence" value="ECO:0007669"/>
    <property type="project" value="InterPro"/>
</dbReference>
<dbReference type="SUPFAM" id="SSF52172">
    <property type="entry name" value="CheY-like"/>
    <property type="match status" value="1"/>
</dbReference>
<name>A0A1H6FD97_9GAMM</name>
<dbReference type="PANTHER" id="PTHR47363:SF1">
    <property type="entry name" value="GLUCOKINASE"/>
    <property type="match status" value="1"/>
</dbReference>
<reference evidence="4 5" key="1">
    <citation type="submission" date="2016-10" db="EMBL/GenBank/DDBJ databases">
        <authorList>
            <person name="de Groot N.N."/>
        </authorList>
    </citation>
    <scope>NUCLEOTIDE SEQUENCE [LARGE SCALE GENOMIC DNA]</scope>
    <source>
        <strain evidence="4">MBHS1</strain>
    </source>
</reference>
<dbReference type="RefSeq" id="WP_103921639.1">
    <property type="nucleotide sequence ID" value="NZ_FMSV02000543.1"/>
</dbReference>
<gene>
    <name evidence="4" type="primary">glk_2</name>
    <name evidence="4" type="ORF">MBHS_03940</name>
</gene>
<dbReference type="EMBL" id="FMSV02000543">
    <property type="protein sequence ID" value="SEH08052.1"/>
    <property type="molecule type" value="Genomic_DNA"/>
</dbReference>
<dbReference type="InterPro" id="IPR043129">
    <property type="entry name" value="ATPase_NBD"/>
</dbReference>
<dbReference type="GO" id="GO:0005536">
    <property type="term" value="F:D-glucose binding"/>
    <property type="evidence" value="ECO:0007669"/>
    <property type="project" value="InterPro"/>
</dbReference>